<protein>
    <recommendedName>
        <fullName evidence="1">DUF8211 domain-containing protein</fullName>
    </recommendedName>
</protein>
<dbReference type="HOGENOM" id="CLU_017869_1_2_1"/>
<evidence type="ECO:0000313" key="2">
    <source>
        <dbReference type="EMBL" id="EXX77631.1"/>
    </source>
</evidence>
<sequence>MSDNRRACGAHQREFFHNYINNNLKSRPSEESTFINSKSSHANHLFDLWQCGYHQKVFSNRLGLTYTACFTANGTNFIRKHPKCVMYRKHFYDFKLTPSDNPRTRRKQETRFKPKCNRVFRSGKSDLLDNINDKLGAGRRYRFLFLGSQHIHKPIHHLKYKNFRYKSFPDHKDYSYEIPSFSHIGVVDSKDNVSASISSRILPVQPTKSLPGPSSPVVVNTIPEFLSAAEIAALGPSLPPLPENDSLFQSALGYNSFDPTRLGWSYYLQYDPDHPNLPPKICVRGPDPNAVNAAVANYHGTTSKHSERRLITTKRITNYNNTFHDHMTWASRPIPTNKSKNWRRLRREYQEFMSVPYQQRPIPRHRQKYFIDIPDNYTSDETERVEYRPLKRNIISYSSTPASHPPHIKRIRHTIGSSSDSPVAGQMLNDFICHFITYI</sequence>
<evidence type="ECO:0000259" key="1">
    <source>
        <dbReference type="Pfam" id="PF26638"/>
    </source>
</evidence>
<dbReference type="Pfam" id="PF26638">
    <property type="entry name" value="DUF8211"/>
    <property type="match status" value="1"/>
</dbReference>
<dbReference type="Proteomes" id="UP000022910">
    <property type="component" value="Unassembled WGS sequence"/>
</dbReference>
<dbReference type="InterPro" id="IPR058524">
    <property type="entry name" value="DUF8211"/>
</dbReference>
<dbReference type="AlphaFoldDB" id="A0A015LY89"/>
<gene>
    <name evidence="2" type="ORF">RirG_022100</name>
</gene>
<organism evidence="2 3">
    <name type="scientific">Rhizophagus irregularis (strain DAOM 197198w)</name>
    <name type="common">Glomus intraradices</name>
    <dbReference type="NCBI Taxonomy" id="1432141"/>
    <lineage>
        <taxon>Eukaryota</taxon>
        <taxon>Fungi</taxon>
        <taxon>Fungi incertae sedis</taxon>
        <taxon>Mucoromycota</taxon>
        <taxon>Glomeromycotina</taxon>
        <taxon>Glomeromycetes</taxon>
        <taxon>Glomerales</taxon>
        <taxon>Glomeraceae</taxon>
        <taxon>Rhizophagus</taxon>
    </lineage>
</organism>
<feature type="domain" description="DUF8211" evidence="1">
    <location>
        <begin position="41"/>
        <end position="178"/>
    </location>
</feature>
<comment type="caution">
    <text evidence="2">The sequence shown here is derived from an EMBL/GenBank/DDBJ whole genome shotgun (WGS) entry which is preliminary data.</text>
</comment>
<dbReference type="EMBL" id="JEMT01010536">
    <property type="protein sequence ID" value="EXX77631.1"/>
    <property type="molecule type" value="Genomic_DNA"/>
</dbReference>
<dbReference type="OrthoDB" id="10373073at2759"/>
<keyword evidence="3" id="KW-1185">Reference proteome</keyword>
<reference evidence="2 3" key="1">
    <citation type="submission" date="2014-02" db="EMBL/GenBank/DDBJ databases">
        <title>Single nucleus genome sequencing reveals high similarity among nuclei of an endomycorrhizal fungus.</title>
        <authorList>
            <person name="Lin K."/>
            <person name="Geurts R."/>
            <person name="Zhang Z."/>
            <person name="Limpens E."/>
            <person name="Saunders D.G."/>
            <person name="Mu D."/>
            <person name="Pang E."/>
            <person name="Cao H."/>
            <person name="Cha H."/>
            <person name="Lin T."/>
            <person name="Zhou Q."/>
            <person name="Shang Y."/>
            <person name="Li Y."/>
            <person name="Ivanov S."/>
            <person name="Sharma T."/>
            <person name="Velzen R.V."/>
            <person name="Ruijter N.D."/>
            <person name="Aanen D.K."/>
            <person name="Win J."/>
            <person name="Kamoun S."/>
            <person name="Bisseling T."/>
            <person name="Huang S."/>
        </authorList>
    </citation>
    <scope>NUCLEOTIDE SEQUENCE [LARGE SCALE GENOMIC DNA]</scope>
    <source>
        <strain evidence="3">DAOM197198w</strain>
    </source>
</reference>
<accession>A0A015LY89</accession>
<evidence type="ECO:0000313" key="3">
    <source>
        <dbReference type="Proteomes" id="UP000022910"/>
    </source>
</evidence>
<proteinExistence type="predicted"/>
<name>A0A015LY89_RHIIW</name>